<organism evidence="1 2">
    <name type="scientific">Metabacillus endolithicus</name>
    <dbReference type="NCBI Taxonomy" id="1535204"/>
    <lineage>
        <taxon>Bacteria</taxon>
        <taxon>Bacillati</taxon>
        <taxon>Bacillota</taxon>
        <taxon>Bacilli</taxon>
        <taxon>Bacillales</taxon>
        <taxon>Bacillaceae</taxon>
        <taxon>Metabacillus</taxon>
    </lineage>
</organism>
<reference evidence="2" key="1">
    <citation type="journal article" date="2019" name="Int. J. Syst. Evol. Microbiol.">
        <title>The Global Catalogue of Microorganisms (GCM) 10K type strain sequencing project: providing services to taxonomists for standard genome sequencing and annotation.</title>
        <authorList>
            <consortium name="The Broad Institute Genomics Platform"/>
            <consortium name="The Broad Institute Genome Sequencing Center for Infectious Disease"/>
            <person name="Wu L."/>
            <person name="Ma J."/>
        </authorList>
    </citation>
    <scope>NUCLEOTIDE SEQUENCE [LARGE SCALE GENOMIC DNA]</scope>
    <source>
        <strain evidence="2">CGMCC 1.15474</strain>
    </source>
</reference>
<gene>
    <name evidence="1" type="ORF">ACFSKK_13410</name>
</gene>
<name>A0ABW5BX96_9BACI</name>
<evidence type="ECO:0000313" key="2">
    <source>
        <dbReference type="Proteomes" id="UP001597318"/>
    </source>
</evidence>
<comment type="caution">
    <text evidence="1">The sequence shown here is derived from an EMBL/GenBank/DDBJ whole genome shotgun (WGS) entry which is preliminary data.</text>
</comment>
<evidence type="ECO:0000313" key="1">
    <source>
        <dbReference type="EMBL" id="MFD2214682.1"/>
    </source>
</evidence>
<dbReference type="Gene3D" id="1.10.10.10">
    <property type="entry name" value="Winged helix-like DNA-binding domain superfamily/Winged helix DNA-binding domain"/>
    <property type="match status" value="1"/>
</dbReference>
<proteinExistence type="predicted"/>
<accession>A0ABW5BX96</accession>
<sequence>MYDDLYVINGKAAILSSLLNGNIPTAEECSLSSEDFEHICEEMYDEGLIQRTNLGHVVNAEVSDKGIHYFENIRSSLE</sequence>
<dbReference type="EMBL" id="JBHUIK010000003">
    <property type="protein sequence ID" value="MFD2214682.1"/>
    <property type="molecule type" value="Genomic_DNA"/>
</dbReference>
<keyword evidence="2" id="KW-1185">Reference proteome</keyword>
<protein>
    <submittedName>
        <fullName evidence="1">Uncharacterized protein</fullName>
    </submittedName>
</protein>
<dbReference type="RefSeq" id="WP_247346028.1">
    <property type="nucleotide sequence ID" value="NZ_CP095550.1"/>
</dbReference>
<dbReference type="InterPro" id="IPR036388">
    <property type="entry name" value="WH-like_DNA-bd_sf"/>
</dbReference>
<dbReference type="Proteomes" id="UP001597318">
    <property type="component" value="Unassembled WGS sequence"/>
</dbReference>